<evidence type="ECO:0000313" key="6">
    <source>
        <dbReference type="EMBL" id="KAG3221992.1"/>
    </source>
</evidence>
<dbReference type="Proteomes" id="UP000760860">
    <property type="component" value="Unassembled WGS sequence"/>
</dbReference>
<evidence type="ECO:0000313" key="4">
    <source>
        <dbReference type="EMBL" id="KAG2946845.1"/>
    </source>
</evidence>
<gene>
    <name evidence="2" type="ORF">PC113_g7226</name>
    <name evidence="3" type="ORF">PC115_g6253</name>
    <name evidence="4" type="ORF">PC117_g7311</name>
    <name evidence="5" type="ORF">PC118_g6385</name>
    <name evidence="6" type="ORF">PC129_g7284</name>
</gene>
<dbReference type="Proteomes" id="UP000774804">
    <property type="component" value="Unassembled WGS sequence"/>
</dbReference>
<dbReference type="Proteomes" id="UP000735874">
    <property type="component" value="Unassembled WGS sequence"/>
</dbReference>
<dbReference type="EMBL" id="RCML01000141">
    <property type="protein sequence ID" value="KAG2989049.1"/>
    <property type="molecule type" value="Genomic_DNA"/>
</dbReference>
<comment type="caution">
    <text evidence="4">The sequence shown here is derived from an EMBL/GenBank/DDBJ whole genome shotgun (WGS) entry which is preliminary data.</text>
</comment>
<dbReference type="EMBL" id="RCMI01000137">
    <property type="protein sequence ID" value="KAG2930952.1"/>
    <property type="molecule type" value="Genomic_DNA"/>
</dbReference>
<feature type="compositionally biased region" description="Low complexity" evidence="1">
    <location>
        <begin position="13"/>
        <end position="33"/>
    </location>
</feature>
<feature type="region of interest" description="Disordered" evidence="1">
    <location>
        <begin position="1"/>
        <end position="102"/>
    </location>
</feature>
<feature type="compositionally biased region" description="Acidic residues" evidence="1">
    <location>
        <begin position="60"/>
        <end position="91"/>
    </location>
</feature>
<organism evidence="4 7">
    <name type="scientific">Phytophthora cactorum</name>
    <dbReference type="NCBI Taxonomy" id="29920"/>
    <lineage>
        <taxon>Eukaryota</taxon>
        <taxon>Sar</taxon>
        <taxon>Stramenopiles</taxon>
        <taxon>Oomycota</taxon>
        <taxon>Peronosporomycetes</taxon>
        <taxon>Peronosporales</taxon>
        <taxon>Peronosporaceae</taxon>
        <taxon>Phytophthora</taxon>
    </lineage>
</organism>
<dbReference type="Proteomes" id="UP000736787">
    <property type="component" value="Unassembled WGS sequence"/>
</dbReference>
<evidence type="ECO:0000313" key="7">
    <source>
        <dbReference type="Proteomes" id="UP000736787"/>
    </source>
</evidence>
<dbReference type="VEuPathDB" id="FungiDB:PC110_g11014"/>
<dbReference type="EMBL" id="RCMK01000148">
    <property type="protein sequence ID" value="KAG2946845.1"/>
    <property type="molecule type" value="Genomic_DNA"/>
</dbReference>
<accession>A0A8T1DYP1</accession>
<dbReference type="AlphaFoldDB" id="A0A8T1DYP1"/>
<name>A0A8T1DYP1_9STRA</name>
<dbReference type="Proteomes" id="UP000697107">
    <property type="component" value="Unassembled WGS sequence"/>
</dbReference>
<proteinExistence type="predicted"/>
<dbReference type="EMBL" id="RCMV01000198">
    <property type="protein sequence ID" value="KAG3221992.1"/>
    <property type="molecule type" value="Genomic_DNA"/>
</dbReference>
<sequence>MAEKARREEEARAAALEVEAGRATQEKAAAADAAHQRARASRAQASTETCGPHAVGPADEALDEDKSDSESAEDGNEGENQDEEKNEEENVAEERGVQLSDNDAVAETIVNFNLESPKNVSSVYQSACGNTGVISATTGHVRSMVHSFPEVLQMNCSPKTNK</sequence>
<reference evidence="4" key="1">
    <citation type="submission" date="2018-10" db="EMBL/GenBank/DDBJ databases">
        <title>Effector identification in a new, highly contiguous assembly of the strawberry crown rot pathogen Phytophthora cactorum.</title>
        <authorList>
            <person name="Armitage A.D."/>
            <person name="Nellist C.F."/>
            <person name="Bates H."/>
            <person name="Vickerstaff R.J."/>
            <person name="Harrison R.J."/>
        </authorList>
    </citation>
    <scope>NUCLEOTIDE SEQUENCE</scope>
    <source>
        <strain evidence="2">15-7</strain>
        <strain evidence="3">4032</strain>
        <strain evidence="4">4040</strain>
        <strain evidence="5">P415</strain>
        <strain evidence="6">P421</strain>
    </source>
</reference>
<protein>
    <submittedName>
        <fullName evidence="4">Uncharacterized protein</fullName>
    </submittedName>
</protein>
<evidence type="ECO:0000313" key="5">
    <source>
        <dbReference type="EMBL" id="KAG2989049.1"/>
    </source>
</evidence>
<evidence type="ECO:0000313" key="3">
    <source>
        <dbReference type="EMBL" id="KAG2930952.1"/>
    </source>
</evidence>
<evidence type="ECO:0000313" key="2">
    <source>
        <dbReference type="EMBL" id="KAG2861385.1"/>
    </source>
</evidence>
<dbReference type="EMBL" id="RCMG01000156">
    <property type="protein sequence ID" value="KAG2861385.1"/>
    <property type="molecule type" value="Genomic_DNA"/>
</dbReference>
<feature type="compositionally biased region" description="Basic and acidic residues" evidence="1">
    <location>
        <begin position="1"/>
        <end position="12"/>
    </location>
</feature>
<evidence type="ECO:0000256" key="1">
    <source>
        <dbReference type="SAM" id="MobiDB-lite"/>
    </source>
</evidence>